<dbReference type="GO" id="GO:0006508">
    <property type="term" value="P:proteolysis"/>
    <property type="evidence" value="ECO:0007669"/>
    <property type="project" value="InterPro"/>
</dbReference>
<organism evidence="2 3">
    <name type="scientific">Candidatus Ornithobacterium hominis</name>
    <dbReference type="NCBI Taxonomy" id="2497989"/>
    <lineage>
        <taxon>Bacteria</taxon>
        <taxon>Pseudomonadati</taxon>
        <taxon>Bacteroidota</taxon>
        <taxon>Flavobacteriia</taxon>
        <taxon>Flavobacteriales</taxon>
        <taxon>Weeksellaceae</taxon>
        <taxon>Ornithobacterium</taxon>
    </lineage>
</organism>
<dbReference type="GO" id="GO:0005524">
    <property type="term" value="F:ATP binding"/>
    <property type="evidence" value="ECO:0007669"/>
    <property type="project" value="InterPro"/>
</dbReference>
<proteinExistence type="predicted"/>
<evidence type="ECO:0000313" key="2">
    <source>
        <dbReference type="EMBL" id="SZD73896.1"/>
    </source>
</evidence>
<dbReference type="GO" id="GO:0008233">
    <property type="term" value="F:peptidase activity"/>
    <property type="evidence" value="ECO:0007669"/>
    <property type="project" value="InterPro"/>
</dbReference>
<keyword evidence="3" id="KW-1185">Reference proteome</keyword>
<reference evidence="2 3" key="1">
    <citation type="submission" date="2018-09" db="EMBL/GenBank/DDBJ databases">
        <authorList>
            <consortium name="Pathogen Informatics"/>
        </authorList>
    </citation>
    <scope>NUCLEOTIDE SEQUENCE [LARGE SCALE GENOMIC DNA]</scope>
    <source>
        <strain evidence="2 3">OH-22767</strain>
    </source>
</reference>
<evidence type="ECO:0000313" key="3">
    <source>
        <dbReference type="Proteomes" id="UP000262142"/>
    </source>
</evidence>
<dbReference type="Proteomes" id="UP000262142">
    <property type="component" value="Unassembled WGS sequence"/>
</dbReference>
<protein>
    <recommendedName>
        <fullName evidence="1">Peptidase C39 domain-containing protein</fullName>
    </recommendedName>
</protein>
<sequence length="154" mass="18246">MKETGSDLFEQKCLRNIIEYFDDIDSWEIAKKMYAVLEEKGPIFRIKTILEALDYNVSGKTMIMDDLININPTPCVIYYNDSEDQGYFLILEQIQKKEECYEFLLKHPEDGHMILTEQKFSEAWCYIRHNKKCKGFLFILEMSSPKKALHKNVK</sequence>
<dbReference type="AlphaFoldDB" id="A0A383U3M4"/>
<dbReference type="Gene3D" id="3.90.70.10">
    <property type="entry name" value="Cysteine proteinases"/>
    <property type="match status" value="1"/>
</dbReference>
<feature type="domain" description="Peptidase C39" evidence="1">
    <location>
        <begin position="13"/>
        <end position="124"/>
    </location>
</feature>
<dbReference type="Pfam" id="PF03412">
    <property type="entry name" value="Peptidase_C39"/>
    <property type="match status" value="1"/>
</dbReference>
<accession>A0A383U3M4</accession>
<name>A0A383U3M4_9FLAO</name>
<dbReference type="GO" id="GO:0016020">
    <property type="term" value="C:membrane"/>
    <property type="evidence" value="ECO:0007669"/>
    <property type="project" value="InterPro"/>
</dbReference>
<dbReference type="EMBL" id="UNSC01000007">
    <property type="protein sequence ID" value="SZD73896.1"/>
    <property type="molecule type" value="Genomic_DNA"/>
</dbReference>
<dbReference type="RefSeq" id="WP_119059586.1">
    <property type="nucleotide sequence ID" value="NZ_OX579588.1"/>
</dbReference>
<evidence type="ECO:0000259" key="1">
    <source>
        <dbReference type="Pfam" id="PF03412"/>
    </source>
</evidence>
<dbReference type="InterPro" id="IPR005074">
    <property type="entry name" value="Peptidase_C39"/>
</dbReference>
<gene>
    <name evidence="2" type="ORF">SAMEA104719789_01349</name>
</gene>